<gene>
    <name evidence="3" type="primary">pilT_4</name>
    <name evidence="3" type="ORF">CA54_48280</name>
</gene>
<dbReference type="PANTHER" id="PTHR30486">
    <property type="entry name" value="TWITCHING MOTILITY PROTEIN PILT"/>
    <property type="match status" value="1"/>
</dbReference>
<dbReference type="InterPro" id="IPR050921">
    <property type="entry name" value="T4SS_GSP_E_ATPase"/>
</dbReference>
<dbReference type="GO" id="GO:0005524">
    <property type="term" value="F:ATP binding"/>
    <property type="evidence" value="ECO:0007669"/>
    <property type="project" value="InterPro"/>
</dbReference>
<dbReference type="SUPFAM" id="SSF52540">
    <property type="entry name" value="P-loop containing nucleoside triphosphate hydrolases"/>
    <property type="match status" value="1"/>
</dbReference>
<organism evidence="3 4">
    <name type="scientific">Symmachiella macrocystis</name>
    <dbReference type="NCBI Taxonomy" id="2527985"/>
    <lineage>
        <taxon>Bacteria</taxon>
        <taxon>Pseudomonadati</taxon>
        <taxon>Planctomycetota</taxon>
        <taxon>Planctomycetia</taxon>
        <taxon>Planctomycetales</taxon>
        <taxon>Planctomycetaceae</taxon>
        <taxon>Symmachiella</taxon>
    </lineage>
</organism>
<dbReference type="Gene3D" id="3.40.50.300">
    <property type="entry name" value="P-loop containing nucleotide triphosphate hydrolases"/>
    <property type="match status" value="1"/>
</dbReference>
<keyword evidence="4" id="KW-1185">Reference proteome</keyword>
<name>A0A5C6BE76_9PLAN</name>
<sequence>MTEMILGIGHQESLITVLEMAEEHARRTHGAPRSIAAHAPGIEIHADRKNFDGPFETFKIRLLLDGPLLVEVKNFVAQSGGAMTATEEGDTLELLCHCDNPEHVEETHKTIDEISRLLPLPEVWRFHGEQYRKEHLSAEKMFHAMLKFKASDVHLFPDAHPVFRVDNVARNSEMLKPLSAEQILAFIREIAPDRDWKDFEQHRQCSFTYHQVGMGYARVSAFIKGDVPHCTMRFLSEVIPSFEDLNVPREIMETLGRAHFGLILVTGMTGSGKSTTVASLVDWINTHKSLHILSIEEPVEYVHHNKKSIISQREVGIDVESFHEAVKASLRHDPDVIFIGEMRDPDTIRSAINAAATGHLVISTLHANTASEVVNRVVSFFDPVERDLVKLQLRDCVQCIICQRLIPKVGGGRAPALEFMFNDTKHISDSILAGDSIGIRVGMQQTMTNSIILEKYLLQMIKSGLIAKDDAREHAAHAEVLDQMLRGTYVVPSLESMMHSH</sequence>
<dbReference type="EMBL" id="SJPP01000002">
    <property type="protein sequence ID" value="TWU09586.1"/>
    <property type="molecule type" value="Genomic_DNA"/>
</dbReference>
<dbReference type="Proteomes" id="UP000320735">
    <property type="component" value="Unassembled WGS sequence"/>
</dbReference>
<comment type="caution">
    <text evidence="3">The sequence shown here is derived from an EMBL/GenBank/DDBJ whole genome shotgun (WGS) entry which is preliminary data.</text>
</comment>
<dbReference type="InterPro" id="IPR027417">
    <property type="entry name" value="P-loop_NTPase"/>
</dbReference>
<dbReference type="InterPro" id="IPR001482">
    <property type="entry name" value="T2SS/T4SS_dom"/>
</dbReference>
<dbReference type="RefSeq" id="WP_146373263.1">
    <property type="nucleotide sequence ID" value="NZ_SJPP01000002.1"/>
</dbReference>
<comment type="similarity">
    <text evidence="1">Belongs to the GSP E family.</text>
</comment>
<dbReference type="PANTHER" id="PTHR30486:SF6">
    <property type="entry name" value="TYPE IV PILUS RETRACTATION ATPASE PILT"/>
    <property type="match status" value="1"/>
</dbReference>
<proteinExistence type="inferred from homology"/>
<evidence type="ECO:0000259" key="2">
    <source>
        <dbReference type="Pfam" id="PF00437"/>
    </source>
</evidence>
<dbReference type="OrthoDB" id="9810761at2"/>
<evidence type="ECO:0000313" key="4">
    <source>
        <dbReference type="Proteomes" id="UP000320735"/>
    </source>
</evidence>
<dbReference type="GO" id="GO:0016887">
    <property type="term" value="F:ATP hydrolysis activity"/>
    <property type="evidence" value="ECO:0007669"/>
    <property type="project" value="InterPro"/>
</dbReference>
<evidence type="ECO:0000313" key="3">
    <source>
        <dbReference type="EMBL" id="TWU09586.1"/>
    </source>
</evidence>
<accession>A0A5C6BE76</accession>
<protein>
    <submittedName>
        <fullName evidence="3">Twitching mobility protein</fullName>
    </submittedName>
</protein>
<feature type="domain" description="Bacterial type II secretion system protein E" evidence="2">
    <location>
        <begin position="139"/>
        <end position="409"/>
    </location>
</feature>
<dbReference type="NCBIfam" id="TIGR01420">
    <property type="entry name" value="pilT_fam"/>
    <property type="match status" value="1"/>
</dbReference>
<dbReference type="Pfam" id="PF00437">
    <property type="entry name" value="T2SSE"/>
    <property type="match status" value="1"/>
</dbReference>
<dbReference type="InterPro" id="IPR006321">
    <property type="entry name" value="PilT/PilU"/>
</dbReference>
<dbReference type="Gene3D" id="3.30.450.90">
    <property type="match status" value="1"/>
</dbReference>
<reference evidence="3 4" key="1">
    <citation type="submission" date="2019-02" db="EMBL/GenBank/DDBJ databases">
        <title>Deep-cultivation of Planctomycetes and their phenomic and genomic characterization uncovers novel biology.</title>
        <authorList>
            <person name="Wiegand S."/>
            <person name="Jogler M."/>
            <person name="Boedeker C."/>
            <person name="Pinto D."/>
            <person name="Vollmers J."/>
            <person name="Rivas-Marin E."/>
            <person name="Kohn T."/>
            <person name="Peeters S.H."/>
            <person name="Heuer A."/>
            <person name="Rast P."/>
            <person name="Oberbeckmann S."/>
            <person name="Bunk B."/>
            <person name="Jeske O."/>
            <person name="Meyerdierks A."/>
            <person name="Storesund J.E."/>
            <person name="Kallscheuer N."/>
            <person name="Luecker S."/>
            <person name="Lage O.M."/>
            <person name="Pohl T."/>
            <person name="Merkel B.J."/>
            <person name="Hornburger P."/>
            <person name="Mueller R.-W."/>
            <person name="Bruemmer F."/>
            <person name="Labrenz M."/>
            <person name="Spormann A.M."/>
            <person name="Op Den Camp H."/>
            <person name="Overmann J."/>
            <person name="Amann R."/>
            <person name="Jetten M.S.M."/>
            <person name="Mascher T."/>
            <person name="Medema M.H."/>
            <person name="Devos D.P."/>
            <person name="Kaster A.-K."/>
            <person name="Ovreas L."/>
            <person name="Rohde M."/>
            <person name="Galperin M.Y."/>
            <person name="Jogler C."/>
        </authorList>
    </citation>
    <scope>NUCLEOTIDE SEQUENCE [LARGE SCALE GENOMIC DNA]</scope>
    <source>
        <strain evidence="3 4">CA54</strain>
    </source>
</reference>
<dbReference type="AlphaFoldDB" id="A0A5C6BE76"/>
<evidence type="ECO:0000256" key="1">
    <source>
        <dbReference type="ARBA" id="ARBA00006611"/>
    </source>
</evidence>